<dbReference type="EC" id="3.4.11.5" evidence="8 9"/>
<dbReference type="InterPro" id="IPR002410">
    <property type="entry name" value="Peptidase_S33"/>
</dbReference>
<dbReference type="PANTHER" id="PTHR43722:SF1">
    <property type="entry name" value="PROLINE IMINOPEPTIDASE"/>
    <property type="match status" value="1"/>
</dbReference>
<evidence type="ECO:0000259" key="10">
    <source>
        <dbReference type="Pfam" id="PF00561"/>
    </source>
</evidence>
<organism evidence="11 12">
    <name type="scientific">Oerskovia rustica</name>
    <dbReference type="NCBI Taxonomy" id="2762237"/>
    <lineage>
        <taxon>Bacteria</taxon>
        <taxon>Bacillati</taxon>
        <taxon>Actinomycetota</taxon>
        <taxon>Actinomycetes</taxon>
        <taxon>Micrococcales</taxon>
        <taxon>Cellulomonadaceae</taxon>
        <taxon>Oerskovia</taxon>
    </lineage>
</organism>
<dbReference type="InterPro" id="IPR029058">
    <property type="entry name" value="AB_hydrolase_fold"/>
</dbReference>
<dbReference type="Pfam" id="PF00561">
    <property type="entry name" value="Abhydrolase_1"/>
    <property type="match status" value="1"/>
</dbReference>
<keyword evidence="6 8" id="KW-0645">Protease</keyword>
<evidence type="ECO:0000313" key="12">
    <source>
        <dbReference type="Proteomes" id="UP000641803"/>
    </source>
</evidence>
<evidence type="ECO:0000256" key="8">
    <source>
        <dbReference type="PIRNR" id="PIRNR006431"/>
    </source>
</evidence>
<dbReference type="EMBL" id="JACSQQ010000035">
    <property type="protein sequence ID" value="MBD7951969.1"/>
    <property type="molecule type" value="Genomic_DNA"/>
</dbReference>
<comment type="subcellular location">
    <subcellularLocation>
        <location evidence="2 8">Cytoplasm</location>
    </subcellularLocation>
</comment>
<dbReference type="PRINTS" id="PR00111">
    <property type="entry name" value="ABHYDROLASE"/>
</dbReference>
<feature type="domain" description="AB hydrolase-1" evidence="10">
    <location>
        <begin position="35"/>
        <end position="295"/>
    </location>
</feature>
<dbReference type="NCBIfam" id="TIGR01249">
    <property type="entry name" value="pro_imino_pep_1"/>
    <property type="match status" value="1"/>
</dbReference>
<dbReference type="PIRSF" id="PIRSF006431">
    <property type="entry name" value="Pept_S33"/>
    <property type="match status" value="1"/>
</dbReference>
<comment type="similarity">
    <text evidence="3 8 9">Belongs to the peptidase S33 family.</text>
</comment>
<keyword evidence="12" id="KW-1185">Reference proteome</keyword>
<keyword evidence="5 8" id="KW-0963">Cytoplasm</keyword>
<comment type="caution">
    <text evidence="11">The sequence shown here is derived from an EMBL/GenBank/DDBJ whole genome shotgun (WGS) entry which is preliminary data.</text>
</comment>
<keyword evidence="7 8" id="KW-0378">Hydrolase</keyword>
<dbReference type="SUPFAM" id="SSF53474">
    <property type="entry name" value="alpha/beta-Hydrolases"/>
    <property type="match status" value="1"/>
</dbReference>
<evidence type="ECO:0000256" key="2">
    <source>
        <dbReference type="ARBA" id="ARBA00004496"/>
    </source>
</evidence>
<evidence type="ECO:0000256" key="3">
    <source>
        <dbReference type="ARBA" id="ARBA00010088"/>
    </source>
</evidence>
<dbReference type="PANTHER" id="PTHR43722">
    <property type="entry name" value="PROLINE IMINOPEPTIDASE"/>
    <property type="match status" value="1"/>
</dbReference>
<protein>
    <recommendedName>
        <fullName evidence="8 9">Proline iminopeptidase</fullName>
        <shortName evidence="8">PIP</shortName>
        <ecNumber evidence="8 9">3.4.11.5</ecNumber>
    </recommendedName>
    <alternativeName>
        <fullName evidence="8">Prolyl aminopeptidase</fullName>
    </alternativeName>
</protein>
<comment type="catalytic activity">
    <reaction evidence="1 8 9">
        <text>Release of N-terminal proline from a peptide.</text>
        <dbReference type="EC" id="3.4.11.5"/>
    </reaction>
</comment>
<dbReference type="RefSeq" id="WP_191797363.1">
    <property type="nucleotide sequence ID" value="NZ_JACSQQ010000035.1"/>
</dbReference>
<dbReference type="Gene3D" id="3.40.50.1820">
    <property type="entry name" value="alpha/beta hydrolase"/>
    <property type="match status" value="1"/>
</dbReference>
<proteinExistence type="inferred from homology"/>
<keyword evidence="4 8" id="KW-0031">Aminopeptidase</keyword>
<evidence type="ECO:0000256" key="4">
    <source>
        <dbReference type="ARBA" id="ARBA00022438"/>
    </source>
</evidence>
<dbReference type="Proteomes" id="UP000641803">
    <property type="component" value="Unassembled WGS sequence"/>
</dbReference>
<name>A0ABR8RW08_9CELL</name>
<evidence type="ECO:0000256" key="1">
    <source>
        <dbReference type="ARBA" id="ARBA00001585"/>
    </source>
</evidence>
<dbReference type="PRINTS" id="PR00793">
    <property type="entry name" value="PROAMNOPTASE"/>
</dbReference>
<dbReference type="InterPro" id="IPR000073">
    <property type="entry name" value="AB_hydrolase_1"/>
</dbReference>
<sequence length="313" mass="33992">MYAVTPPHAQGFLDVGDGHEIWWEVRGNPDGKPAVVLHGGPGSGCTPGSARPFDPERYRVVLLDQRGCGRSRPLASRDDADLSTNTTAHLVADVERLRQHLGIDAWLVLGTSWGATLGLAYAVTHPERVTEVVLGAVTSTTAREVEWITRDMGRIFPEEWDRFVAEVPVAERDGNLAAAYARLLASPDRAVRERAAAAWCRWEDVHVSLVHGFEPWDRYEDPGFRLLFARLVTHYWANAAFLPDGALLAGVRGLGAVPVVLVHGRQDVSGPLDVAWRLHRAWPGSELVVLECAGHGGPGFPEALVAATDGFAG</sequence>
<gene>
    <name evidence="11" type="primary">pip</name>
    <name evidence="11" type="ORF">H9652_16320</name>
</gene>
<dbReference type="GO" id="GO:0004177">
    <property type="term" value="F:aminopeptidase activity"/>
    <property type="evidence" value="ECO:0007669"/>
    <property type="project" value="UniProtKB-KW"/>
</dbReference>
<evidence type="ECO:0000256" key="7">
    <source>
        <dbReference type="ARBA" id="ARBA00022801"/>
    </source>
</evidence>
<accession>A0ABR8RW08</accession>
<evidence type="ECO:0000256" key="5">
    <source>
        <dbReference type="ARBA" id="ARBA00022490"/>
    </source>
</evidence>
<evidence type="ECO:0000256" key="9">
    <source>
        <dbReference type="RuleBase" id="RU003421"/>
    </source>
</evidence>
<dbReference type="InterPro" id="IPR005944">
    <property type="entry name" value="Pro_iminopeptidase"/>
</dbReference>
<evidence type="ECO:0000313" key="11">
    <source>
        <dbReference type="EMBL" id="MBD7951969.1"/>
    </source>
</evidence>
<reference evidence="11 12" key="1">
    <citation type="submission" date="2020-08" db="EMBL/GenBank/DDBJ databases">
        <title>A Genomic Blueprint of the Chicken Gut Microbiome.</title>
        <authorList>
            <person name="Gilroy R."/>
            <person name="Ravi A."/>
            <person name="Getino M."/>
            <person name="Pursley I."/>
            <person name="Horton D.L."/>
            <person name="Alikhan N.-F."/>
            <person name="Baker D."/>
            <person name="Gharbi K."/>
            <person name="Hall N."/>
            <person name="Watson M."/>
            <person name="Adriaenssens E.M."/>
            <person name="Foster-Nyarko E."/>
            <person name="Jarju S."/>
            <person name="Secka A."/>
            <person name="Antonio M."/>
            <person name="Oren A."/>
            <person name="Chaudhuri R."/>
            <person name="La Ragione R.M."/>
            <person name="Hildebrand F."/>
            <person name="Pallen M.J."/>
        </authorList>
    </citation>
    <scope>NUCLEOTIDE SEQUENCE [LARGE SCALE GENOMIC DNA]</scope>
    <source>
        <strain evidence="11 12">Sa4CUA1</strain>
    </source>
</reference>
<evidence type="ECO:0000256" key="6">
    <source>
        <dbReference type="ARBA" id="ARBA00022670"/>
    </source>
</evidence>